<reference evidence="1" key="1">
    <citation type="submission" date="2018-02" db="EMBL/GenBank/DDBJ databases">
        <title>Rhizophora mucronata_Transcriptome.</title>
        <authorList>
            <person name="Meera S.P."/>
            <person name="Sreeshan A."/>
            <person name="Augustine A."/>
        </authorList>
    </citation>
    <scope>NUCLEOTIDE SEQUENCE</scope>
    <source>
        <tissue evidence="1">Leaf</tissue>
    </source>
</reference>
<proteinExistence type="predicted"/>
<sequence length="17" mass="1873">MLELDLSLGLFPSKGPR</sequence>
<protein>
    <submittedName>
        <fullName evidence="1">Uncharacterized protein</fullName>
    </submittedName>
</protein>
<name>A0A2P2MYJ7_RHIMU</name>
<organism evidence="1">
    <name type="scientific">Rhizophora mucronata</name>
    <name type="common">Asiatic mangrove</name>
    <dbReference type="NCBI Taxonomy" id="61149"/>
    <lineage>
        <taxon>Eukaryota</taxon>
        <taxon>Viridiplantae</taxon>
        <taxon>Streptophyta</taxon>
        <taxon>Embryophyta</taxon>
        <taxon>Tracheophyta</taxon>
        <taxon>Spermatophyta</taxon>
        <taxon>Magnoliopsida</taxon>
        <taxon>eudicotyledons</taxon>
        <taxon>Gunneridae</taxon>
        <taxon>Pentapetalae</taxon>
        <taxon>rosids</taxon>
        <taxon>fabids</taxon>
        <taxon>Malpighiales</taxon>
        <taxon>Rhizophoraceae</taxon>
        <taxon>Rhizophora</taxon>
    </lineage>
</organism>
<dbReference type="AlphaFoldDB" id="A0A2P2MYJ7"/>
<accession>A0A2P2MYJ7</accession>
<evidence type="ECO:0000313" key="1">
    <source>
        <dbReference type="EMBL" id="MBX35288.1"/>
    </source>
</evidence>
<dbReference type="EMBL" id="GGEC01054804">
    <property type="protein sequence ID" value="MBX35288.1"/>
    <property type="molecule type" value="Transcribed_RNA"/>
</dbReference>